<dbReference type="EC" id="2.3.2.27" evidence="2"/>
<evidence type="ECO:0000256" key="6">
    <source>
        <dbReference type="ARBA" id="ARBA00022786"/>
    </source>
</evidence>
<dbReference type="GO" id="GO:0061630">
    <property type="term" value="F:ubiquitin protein ligase activity"/>
    <property type="evidence" value="ECO:0000318"/>
    <property type="project" value="GO_Central"/>
</dbReference>
<dbReference type="Gene3D" id="3.30.40.10">
    <property type="entry name" value="Zinc/RING finger domain, C3HC4 (zinc finger)"/>
    <property type="match status" value="1"/>
</dbReference>
<gene>
    <name evidence="9" type="primary">LOC104611967</name>
</gene>
<organism evidence="8 9">
    <name type="scientific">Nelumbo nucifera</name>
    <name type="common">Sacred lotus</name>
    <dbReference type="NCBI Taxonomy" id="4432"/>
    <lineage>
        <taxon>Eukaryota</taxon>
        <taxon>Viridiplantae</taxon>
        <taxon>Streptophyta</taxon>
        <taxon>Embryophyta</taxon>
        <taxon>Tracheophyta</taxon>
        <taxon>Spermatophyta</taxon>
        <taxon>Magnoliopsida</taxon>
        <taxon>Proteales</taxon>
        <taxon>Nelumbonaceae</taxon>
        <taxon>Nelumbo</taxon>
    </lineage>
</organism>
<dbReference type="Proteomes" id="UP000189703">
    <property type="component" value="Unplaced"/>
</dbReference>
<dbReference type="KEGG" id="nnu:104611967"/>
<accession>A0A1U8BKZ3</accession>
<evidence type="ECO:0000313" key="8">
    <source>
        <dbReference type="Proteomes" id="UP000189703"/>
    </source>
</evidence>
<dbReference type="PROSITE" id="PS50089">
    <property type="entry name" value="ZF_RING_2"/>
    <property type="match status" value="1"/>
</dbReference>
<evidence type="ECO:0000256" key="5">
    <source>
        <dbReference type="ARBA" id="ARBA00022771"/>
    </source>
</evidence>
<dbReference type="GeneID" id="104611967"/>
<keyword evidence="5" id="KW-0863">Zinc-finger</keyword>
<protein>
    <recommendedName>
        <fullName evidence="2">RING-type E3 ubiquitin transferase</fullName>
        <ecNumber evidence="2">2.3.2.27</ecNumber>
    </recommendedName>
</protein>
<dbReference type="InterPro" id="IPR045191">
    <property type="entry name" value="MBR1/2-like"/>
</dbReference>
<dbReference type="SUPFAM" id="SSF57850">
    <property type="entry name" value="RING/U-box"/>
    <property type="match status" value="1"/>
</dbReference>
<dbReference type="PANTHER" id="PTHR22937">
    <property type="entry name" value="E3 UBIQUITIN-PROTEIN LIGASE RNF165"/>
    <property type="match status" value="1"/>
</dbReference>
<dbReference type="InterPro" id="IPR001841">
    <property type="entry name" value="Znf_RING"/>
</dbReference>
<evidence type="ECO:0000313" key="9">
    <source>
        <dbReference type="RefSeq" id="XP_010277576.1"/>
    </source>
</evidence>
<reference evidence="9" key="1">
    <citation type="submission" date="2025-08" db="UniProtKB">
        <authorList>
            <consortium name="RefSeq"/>
        </authorList>
    </citation>
    <scope>IDENTIFICATION</scope>
</reference>
<dbReference type="InterPro" id="IPR013083">
    <property type="entry name" value="Znf_RING/FYVE/PHD"/>
</dbReference>
<evidence type="ECO:0000256" key="2">
    <source>
        <dbReference type="ARBA" id="ARBA00012483"/>
    </source>
</evidence>
<evidence type="ECO:0000256" key="4">
    <source>
        <dbReference type="ARBA" id="ARBA00022723"/>
    </source>
</evidence>
<proteinExistence type="predicted"/>
<keyword evidence="4" id="KW-0479">Metal-binding</keyword>
<sequence length="104" mass="11579">MPSVMQNYEDLQAEMLSDLTLSLQGMKKLVVGSPPSAPRDVQESSAGVDGGVCAICQEEFEDGNEVRITECGHNYHLNCICRWLVSEKQHYPICRVELLLHSTV</sequence>
<dbReference type="OrthoDB" id="8062037at2759"/>
<keyword evidence="7" id="KW-0862">Zinc</keyword>
<name>A0A1U8BKZ3_NELNU</name>
<evidence type="ECO:0000256" key="3">
    <source>
        <dbReference type="ARBA" id="ARBA00022679"/>
    </source>
</evidence>
<dbReference type="RefSeq" id="XP_010277576.1">
    <property type="nucleotide sequence ID" value="XM_010279274.1"/>
</dbReference>
<keyword evidence="8" id="KW-1185">Reference proteome</keyword>
<evidence type="ECO:0000256" key="1">
    <source>
        <dbReference type="ARBA" id="ARBA00000900"/>
    </source>
</evidence>
<dbReference type="SMART" id="SM00184">
    <property type="entry name" value="RING"/>
    <property type="match status" value="1"/>
</dbReference>
<keyword evidence="3" id="KW-0808">Transferase</keyword>
<dbReference type="GO" id="GO:0008270">
    <property type="term" value="F:zinc ion binding"/>
    <property type="evidence" value="ECO:0007669"/>
    <property type="project" value="UniProtKB-KW"/>
</dbReference>
<comment type="catalytic activity">
    <reaction evidence="1">
        <text>S-ubiquitinyl-[E2 ubiquitin-conjugating enzyme]-L-cysteine + [acceptor protein]-L-lysine = [E2 ubiquitin-conjugating enzyme]-L-cysteine + N(6)-ubiquitinyl-[acceptor protein]-L-lysine.</text>
        <dbReference type="EC" id="2.3.2.27"/>
    </reaction>
</comment>
<dbReference type="PANTHER" id="PTHR22937:SF136">
    <property type="entry name" value="RING-TYPE E3 UBIQUITIN TRANSFERASE"/>
    <property type="match status" value="1"/>
</dbReference>
<evidence type="ECO:0000256" key="7">
    <source>
        <dbReference type="ARBA" id="ARBA00022833"/>
    </source>
</evidence>
<keyword evidence="6" id="KW-0833">Ubl conjugation pathway</keyword>
<dbReference type="Pfam" id="PF13639">
    <property type="entry name" value="zf-RING_2"/>
    <property type="match status" value="1"/>
</dbReference>
<dbReference type="AlphaFoldDB" id="A0A1U8BKZ3"/>